<keyword evidence="4" id="KW-1134">Transmembrane beta strand</keyword>
<evidence type="ECO:0000256" key="1">
    <source>
        <dbReference type="ARBA" id="ARBA00004571"/>
    </source>
</evidence>
<dbReference type="GO" id="GO:0046930">
    <property type="term" value="C:pore complex"/>
    <property type="evidence" value="ECO:0007669"/>
    <property type="project" value="UniProtKB-KW"/>
</dbReference>
<dbReference type="GO" id="GO:0009279">
    <property type="term" value="C:cell outer membrane"/>
    <property type="evidence" value="ECO:0007669"/>
    <property type="project" value="UniProtKB-SubCell"/>
</dbReference>
<keyword evidence="5" id="KW-0812">Transmembrane</keyword>
<evidence type="ECO:0000256" key="4">
    <source>
        <dbReference type="ARBA" id="ARBA00022452"/>
    </source>
</evidence>
<evidence type="ECO:0000256" key="6">
    <source>
        <dbReference type="ARBA" id="ARBA00022729"/>
    </source>
</evidence>
<feature type="domain" description="Porin" evidence="12">
    <location>
        <begin position="7"/>
        <end position="366"/>
    </location>
</feature>
<feature type="chain" id="PRO_5020543681" evidence="11">
    <location>
        <begin position="21"/>
        <end position="401"/>
    </location>
</feature>
<sequence>MKKSLLAFAALNTFAVAAHAQSSVTLYGLIDEGFNWTQNSNGGHLYNLTSGIMQGSRFGLRGIEDLGGGLKAVFVLESGFNLSTGALGQADKGSTQGLMFGRQAYVGISSDYGNVTLGRQYDSVVDFVGPLAAADQWGGSISAHAGDIDNFNNANRVNSAVKFRSATYAGLSFGGIYSFGGVPGEYSRNQIFSLGAGYSNGPLTLGAAYLNVRNPNVSFFGDGGASTTVSASGNFISSPVFSGYASAHTYQDLGAAGAYSFGAATIGATYSNIKFSGLGDTATSGTNPRGYSGTATFNNVEINFKYQITPALLVGAAFDYTKGSSVNEAKGALNPGAKYYQGAFGVDYFLSKRTDVYLIGVYQKASGTDSTGAPAVAALNSVTASSSDRQAMVRIGIRHKF</sequence>
<dbReference type="InterPro" id="IPR023614">
    <property type="entry name" value="Porin_dom_sf"/>
</dbReference>
<evidence type="ECO:0000259" key="12">
    <source>
        <dbReference type="Pfam" id="PF13609"/>
    </source>
</evidence>
<dbReference type="InterPro" id="IPR033900">
    <property type="entry name" value="Gram_neg_porin_domain"/>
</dbReference>
<evidence type="ECO:0000256" key="11">
    <source>
        <dbReference type="SAM" id="SignalP"/>
    </source>
</evidence>
<keyword evidence="3" id="KW-0813">Transport</keyword>
<keyword evidence="8" id="KW-0626">Porin</keyword>
<dbReference type="OrthoDB" id="8982743at2"/>
<keyword evidence="6 11" id="KW-0732">Signal</keyword>
<protein>
    <submittedName>
        <fullName evidence="13">Porin</fullName>
    </submittedName>
</protein>
<evidence type="ECO:0000256" key="2">
    <source>
        <dbReference type="ARBA" id="ARBA00011233"/>
    </source>
</evidence>
<evidence type="ECO:0000313" key="14">
    <source>
        <dbReference type="Proteomes" id="UP000295727"/>
    </source>
</evidence>
<keyword evidence="7" id="KW-0406">Ion transport</keyword>
<dbReference type="PANTHER" id="PTHR34501:SF9">
    <property type="entry name" value="MAJOR OUTER MEMBRANE PROTEIN P.IA"/>
    <property type="match status" value="1"/>
</dbReference>
<dbReference type="GO" id="GO:0006811">
    <property type="term" value="P:monoatomic ion transport"/>
    <property type="evidence" value="ECO:0007669"/>
    <property type="project" value="UniProtKB-KW"/>
</dbReference>
<evidence type="ECO:0000256" key="9">
    <source>
        <dbReference type="ARBA" id="ARBA00023136"/>
    </source>
</evidence>
<dbReference type="InterPro" id="IPR050298">
    <property type="entry name" value="Gram-neg_bact_OMP"/>
</dbReference>
<evidence type="ECO:0000313" key="13">
    <source>
        <dbReference type="EMBL" id="QBR04139.1"/>
    </source>
</evidence>
<keyword evidence="13" id="KW-0614">Plasmid</keyword>
<organism evidence="13 14">
    <name type="scientific">Paraburkholderia pallida</name>
    <dbReference type="NCBI Taxonomy" id="2547399"/>
    <lineage>
        <taxon>Bacteria</taxon>
        <taxon>Pseudomonadati</taxon>
        <taxon>Pseudomonadota</taxon>
        <taxon>Betaproteobacteria</taxon>
        <taxon>Burkholderiales</taxon>
        <taxon>Burkholderiaceae</taxon>
        <taxon>Paraburkholderia</taxon>
    </lineage>
</organism>
<geneLocation type="plasmid" evidence="13 14">
    <name>unnamed1</name>
</geneLocation>
<proteinExistence type="predicted"/>
<dbReference type="PANTHER" id="PTHR34501">
    <property type="entry name" value="PROTEIN YDDL-RELATED"/>
    <property type="match status" value="1"/>
</dbReference>
<dbReference type="Proteomes" id="UP000295727">
    <property type="component" value="Plasmid unnamed1"/>
</dbReference>
<dbReference type="KEGG" id="ppai:E1956_44130"/>
<dbReference type="AlphaFoldDB" id="A0A4P7D5Z1"/>
<accession>A0A4P7D5Z1</accession>
<dbReference type="PRINTS" id="PR00184">
    <property type="entry name" value="NEISSPPORIN"/>
</dbReference>
<evidence type="ECO:0000256" key="3">
    <source>
        <dbReference type="ARBA" id="ARBA00022448"/>
    </source>
</evidence>
<reference evidence="13 14" key="1">
    <citation type="submission" date="2019-03" db="EMBL/GenBank/DDBJ databases">
        <title>Paraburkholderia sp. 7MH5, isolated from subtropical forest soil.</title>
        <authorList>
            <person name="Gao Z.-H."/>
            <person name="Qiu L.-H."/>
        </authorList>
    </citation>
    <scope>NUCLEOTIDE SEQUENCE [LARGE SCALE GENOMIC DNA]</scope>
    <source>
        <strain evidence="13 14">7MH5</strain>
        <plasmid evidence="13 14">unnamed1</plasmid>
    </source>
</reference>
<dbReference type="InterPro" id="IPR002299">
    <property type="entry name" value="Porin_Neis"/>
</dbReference>
<dbReference type="RefSeq" id="WP_134760234.1">
    <property type="nucleotide sequence ID" value="NZ_CP038152.1"/>
</dbReference>
<dbReference type="Gene3D" id="2.40.160.10">
    <property type="entry name" value="Porin"/>
    <property type="match status" value="1"/>
</dbReference>
<keyword evidence="9" id="KW-0472">Membrane</keyword>
<keyword evidence="14" id="KW-1185">Reference proteome</keyword>
<comment type="subcellular location">
    <subcellularLocation>
        <location evidence="1">Cell outer membrane</location>
        <topology evidence="1">Multi-pass membrane protein</topology>
    </subcellularLocation>
</comment>
<evidence type="ECO:0000256" key="5">
    <source>
        <dbReference type="ARBA" id="ARBA00022692"/>
    </source>
</evidence>
<comment type="subunit">
    <text evidence="2">Homotrimer.</text>
</comment>
<evidence type="ECO:0000256" key="8">
    <source>
        <dbReference type="ARBA" id="ARBA00023114"/>
    </source>
</evidence>
<dbReference type="CDD" id="cd00342">
    <property type="entry name" value="gram_neg_porins"/>
    <property type="match status" value="1"/>
</dbReference>
<dbReference type="Pfam" id="PF13609">
    <property type="entry name" value="Porin_4"/>
    <property type="match status" value="1"/>
</dbReference>
<dbReference type="SUPFAM" id="SSF56935">
    <property type="entry name" value="Porins"/>
    <property type="match status" value="1"/>
</dbReference>
<dbReference type="EMBL" id="CP038152">
    <property type="protein sequence ID" value="QBR04139.1"/>
    <property type="molecule type" value="Genomic_DNA"/>
</dbReference>
<gene>
    <name evidence="13" type="ORF">E1956_44130</name>
</gene>
<dbReference type="GO" id="GO:0015288">
    <property type="term" value="F:porin activity"/>
    <property type="evidence" value="ECO:0007669"/>
    <property type="project" value="UniProtKB-KW"/>
</dbReference>
<keyword evidence="10" id="KW-0998">Cell outer membrane</keyword>
<name>A0A4P7D5Z1_9BURK</name>
<feature type="signal peptide" evidence="11">
    <location>
        <begin position="1"/>
        <end position="20"/>
    </location>
</feature>
<evidence type="ECO:0000256" key="10">
    <source>
        <dbReference type="ARBA" id="ARBA00023237"/>
    </source>
</evidence>
<evidence type="ECO:0000256" key="7">
    <source>
        <dbReference type="ARBA" id="ARBA00023065"/>
    </source>
</evidence>